<proteinExistence type="predicted"/>
<comment type="caution">
    <text evidence="3">The sequence shown here is derived from an EMBL/GenBank/DDBJ whole genome shotgun (WGS) entry which is preliminary data.</text>
</comment>
<keyword evidence="2" id="KW-0732">Signal</keyword>
<dbReference type="Proteomes" id="UP000571183">
    <property type="component" value="Unassembled WGS sequence"/>
</dbReference>
<name>A0A840DRF8_9MICO</name>
<dbReference type="RefSeq" id="WP_183304745.1">
    <property type="nucleotide sequence ID" value="NZ_JACIFD010000009.1"/>
</dbReference>
<protein>
    <submittedName>
        <fullName evidence="3">Uncharacterized protein</fullName>
    </submittedName>
</protein>
<organism evidence="3 4">
    <name type="scientific">Canibacter oris</name>
    <dbReference type="NCBI Taxonomy" id="1365628"/>
    <lineage>
        <taxon>Bacteria</taxon>
        <taxon>Bacillati</taxon>
        <taxon>Actinomycetota</taxon>
        <taxon>Actinomycetes</taxon>
        <taxon>Micrococcales</taxon>
        <taxon>Microbacteriaceae</taxon>
        <taxon>Canibacter</taxon>
    </lineage>
</organism>
<evidence type="ECO:0000256" key="1">
    <source>
        <dbReference type="SAM" id="MobiDB-lite"/>
    </source>
</evidence>
<dbReference type="EMBL" id="JACIFD010000009">
    <property type="protein sequence ID" value="MBB4071746.1"/>
    <property type="molecule type" value="Genomic_DNA"/>
</dbReference>
<reference evidence="3" key="1">
    <citation type="submission" date="2020-08" db="EMBL/GenBank/DDBJ databases">
        <title>Sequencing the genomes of 1000 actinobacteria strains.</title>
        <authorList>
            <person name="Klenk H.-P."/>
        </authorList>
    </citation>
    <scope>NUCLEOTIDE SEQUENCE [LARGE SCALE GENOMIC DNA]</scope>
    <source>
        <strain evidence="3">DSM 27064</strain>
    </source>
</reference>
<feature type="signal peptide" evidence="2">
    <location>
        <begin position="1"/>
        <end position="19"/>
    </location>
</feature>
<evidence type="ECO:0000313" key="4">
    <source>
        <dbReference type="Proteomes" id="UP000571183"/>
    </source>
</evidence>
<feature type="region of interest" description="Disordered" evidence="1">
    <location>
        <begin position="29"/>
        <end position="52"/>
    </location>
</feature>
<evidence type="ECO:0000313" key="3">
    <source>
        <dbReference type="EMBL" id="MBB4071746.1"/>
    </source>
</evidence>
<dbReference type="AlphaFoldDB" id="A0A840DRF8"/>
<accession>A0A840DRF8</accession>
<keyword evidence="4" id="KW-1185">Reference proteome</keyword>
<gene>
    <name evidence="3" type="ORF">F5897_001060</name>
</gene>
<feature type="chain" id="PRO_5038765804" evidence="2">
    <location>
        <begin position="20"/>
        <end position="181"/>
    </location>
</feature>
<sequence length="181" mass="19347">MKKIFVLIFSALFVLTPLAASPTYATETGVDEAHESSETGYAGETGRVHEPSAPLPVTTYQVVNVSSWSGANFNQRYFACSAGSHGVTCGNHVAFSATRSIELALGANWGTTASQLGISSSSAQTVTGSCTRTLAQGQRLVVYPYGTWKRYQIKKTTSRVGSTTSGYLYAFDPWGIHCVVE</sequence>
<evidence type="ECO:0000256" key="2">
    <source>
        <dbReference type="SAM" id="SignalP"/>
    </source>
</evidence>